<accession>M7XCG1</accession>
<dbReference type="Proteomes" id="UP000010953">
    <property type="component" value="Unassembled WGS sequence"/>
</dbReference>
<dbReference type="AlphaFoldDB" id="M7XCG1"/>
<comment type="cofactor">
    <cofactor evidence="1">
        <name>Fe(2+)</name>
        <dbReference type="ChEBI" id="CHEBI:29033"/>
    </cofactor>
</comment>
<evidence type="ECO:0000256" key="1">
    <source>
        <dbReference type="ARBA" id="ARBA00001954"/>
    </source>
</evidence>
<dbReference type="Gene3D" id="2.60.120.620">
    <property type="entry name" value="q2cbj1_9rhob like domain"/>
    <property type="match status" value="1"/>
</dbReference>
<reference evidence="2" key="1">
    <citation type="submission" date="2013-01" db="EMBL/GenBank/DDBJ databases">
        <title>Genome assembly of Mariniradius saccharolyticus AK6.</title>
        <authorList>
            <person name="Vaidya B."/>
            <person name="Khatri I."/>
            <person name="Tanuku N.R.S."/>
            <person name="Subramanian S."/>
            <person name="Pinnaka A."/>
        </authorList>
    </citation>
    <scope>NUCLEOTIDE SEQUENCE [LARGE SCALE GENOMIC DNA]</scope>
    <source>
        <strain evidence="2">AK6</strain>
    </source>
</reference>
<evidence type="ECO:0000313" key="3">
    <source>
        <dbReference type="Proteomes" id="UP000010953"/>
    </source>
</evidence>
<dbReference type="GO" id="GO:0016706">
    <property type="term" value="F:2-oxoglutarate-dependent dioxygenase activity"/>
    <property type="evidence" value="ECO:0007669"/>
    <property type="project" value="UniProtKB-ARBA"/>
</dbReference>
<dbReference type="STRING" id="1239962.C943_01286"/>
<dbReference type="EMBL" id="AMZY02000013">
    <property type="protein sequence ID" value="EMS32559.1"/>
    <property type="molecule type" value="Genomic_DNA"/>
</dbReference>
<dbReference type="Pfam" id="PF05721">
    <property type="entry name" value="PhyH"/>
    <property type="match status" value="1"/>
</dbReference>
<dbReference type="SUPFAM" id="SSF51197">
    <property type="entry name" value="Clavaminate synthase-like"/>
    <property type="match status" value="1"/>
</dbReference>
<dbReference type="PANTHER" id="PTHR20883:SF48">
    <property type="entry name" value="ECTOINE DIOXYGENASE"/>
    <property type="match status" value="1"/>
</dbReference>
<dbReference type="InParanoid" id="M7XCG1"/>
<keyword evidence="3" id="KW-1185">Reference proteome</keyword>
<gene>
    <name evidence="2" type="ORF">C943_01286</name>
</gene>
<proteinExistence type="predicted"/>
<dbReference type="InterPro" id="IPR008775">
    <property type="entry name" value="Phytyl_CoA_dOase-like"/>
</dbReference>
<organism evidence="2 3">
    <name type="scientific">Mariniradius saccharolyticus AK6</name>
    <dbReference type="NCBI Taxonomy" id="1239962"/>
    <lineage>
        <taxon>Bacteria</taxon>
        <taxon>Pseudomonadati</taxon>
        <taxon>Bacteroidota</taxon>
        <taxon>Cytophagia</taxon>
        <taxon>Cytophagales</taxon>
        <taxon>Cyclobacteriaceae</taxon>
        <taxon>Mariniradius</taxon>
    </lineage>
</organism>
<evidence type="ECO:0000313" key="2">
    <source>
        <dbReference type="EMBL" id="EMS32559.1"/>
    </source>
</evidence>
<evidence type="ECO:0008006" key="4">
    <source>
        <dbReference type="Google" id="ProtNLM"/>
    </source>
</evidence>
<comment type="caution">
    <text evidence="2">The sequence shown here is derived from an EMBL/GenBank/DDBJ whole genome shotgun (WGS) entry which is preliminary data.</text>
</comment>
<dbReference type="PANTHER" id="PTHR20883">
    <property type="entry name" value="PHYTANOYL-COA DIOXYGENASE DOMAIN CONTAINING 1"/>
    <property type="match status" value="1"/>
</dbReference>
<protein>
    <recommendedName>
        <fullName evidence="4">Phytanoyl-CoA dioxygenase</fullName>
    </recommendedName>
</protein>
<name>M7XCG1_9BACT</name>
<dbReference type="GO" id="GO:0005506">
    <property type="term" value="F:iron ion binding"/>
    <property type="evidence" value="ECO:0007669"/>
    <property type="project" value="UniProtKB-ARBA"/>
</dbReference>
<dbReference type="eggNOG" id="COG5285">
    <property type="taxonomic scope" value="Bacteria"/>
</dbReference>
<sequence length="294" mass="33878">MKTKSKTGGDYCCSFAKYFPFNQQAMKYPLDQAYPLTQEAIAFYQRNRYIKLKNVFDADTLAHYDKLISEKVSELNRQSDPLDKRDTYGKAFLQIFNLWRESEDIKDFVFSKRLAGIAAGLMQTEGVRIYHDQALYKEAGGGITPWHADQYYWPLSSDKTITAWIPLQEIDLEMGPLEFSAGSHVIVDGRDLSISDESEQKIQQRLRVTDFRHVVEPFELGEVSFHSGWVFHRAGANRSDQTRKVMTVIYMDKDMVLKNPDNENQIRDWETWCPGAKVGEIIDTPLNPVLVELA</sequence>